<evidence type="ECO:0000259" key="1">
    <source>
        <dbReference type="Pfam" id="PF08818"/>
    </source>
</evidence>
<proteinExistence type="predicted"/>
<accession>A0A1H2J1F3</accession>
<keyword evidence="3" id="KW-1185">Reference proteome</keyword>
<gene>
    <name evidence="2" type="ORF">SAMN04488563_2188</name>
</gene>
<dbReference type="AlphaFoldDB" id="A0A1H2J1F3"/>
<name>A0A1H2J1F3_9ACTN</name>
<reference evidence="3" key="1">
    <citation type="submission" date="2016-10" db="EMBL/GenBank/DDBJ databases">
        <authorList>
            <person name="Varghese N."/>
            <person name="Submissions S."/>
        </authorList>
    </citation>
    <scope>NUCLEOTIDE SEQUENCE [LARGE SCALE GENOMIC DNA]</scope>
    <source>
        <strain evidence="3">DSM 45079</strain>
    </source>
</reference>
<dbReference type="STRING" id="419479.SAMN04488563_2188"/>
<feature type="domain" description="YdhG-like" evidence="1">
    <location>
        <begin position="29"/>
        <end position="133"/>
    </location>
</feature>
<organism evidence="2 3">
    <name type="scientific">Jiangella alkaliphila</name>
    <dbReference type="NCBI Taxonomy" id="419479"/>
    <lineage>
        <taxon>Bacteria</taxon>
        <taxon>Bacillati</taxon>
        <taxon>Actinomycetota</taxon>
        <taxon>Actinomycetes</taxon>
        <taxon>Jiangellales</taxon>
        <taxon>Jiangellaceae</taxon>
        <taxon>Jiangella</taxon>
    </lineage>
</organism>
<evidence type="ECO:0000313" key="3">
    <source>
        <dbReference type="Proteomes" id="UP000182977"/>
    </source>
</evidence>
<dbReference type="Pfam" id="PF08818">
    <property type="entry name" value="DUF1801"/>
    <property type="match status" value="1"/>
</dbReference>
<dbReference type="Proteomes" id="UP000182977">
    <property type="component" value="Chromosome I"/>
</dbReference>
<protein>
    <recommendedName>
        <fullName evidence="1">YdhG-like domain-containing protein</fullName>
    </recommendedName>
</protein>
<evidence type="ECO:0000313" key="2">
    <source>
        <dbReference type="EMBL" id="SDU49975.1"/>
    </source>
</evidence>
<sequence length="139" mass="15193">MCDMAELKTSRNDDDVEAFLDAVPDAGRRADAVAVCSLMGAVSGAEPAMWGVGIVGFGTRRLRYETGRELDWFDIGFSPRKQALTLYLPGELDAYADLFARLGQHKVGKGCLYVKRLADVDTGVLESVLKRAVEHAKLE</sequence>
<dbReference type="EMBL" id="LT629791">
    <property type="protein sequence ID" value="SDU49975.1"/>
    <property type="molecule type" value="Genomic_DNA"/>
</dbReference>
<dbReference type="InterPro" id="IPR014922">
    <property type="entry name" value="YdhG-like"/>
</dbReference>